<feature type="domain" description="Helicase C-terminal" evidence="10">
    <location>
        <begin position="566"/>
        <end position="734"/>
    </location>
</feature>
<evidence type="ECO:0000256" key="5">
    <source>
        <dbReference type="ARBA" id="ARBA00022806"/>
    </source>
</evidence>
<gene>
    <name evidence="11" type="ORF">NQ318_014677</name>
</gene>
<dbReference type="PANTHER" id="PTHR47161:SF1">
    <property type="entry name" value="LYMPHOID-SPECIFIC HELICASE"/>
    <property type="match status" value="1"/>
</dbReference>
<keyword evidence="4" id="KW-0378">Hydrolase</keyword>
<evidence type="ECO:0000256" key="4">
    <source>
        <dbReference type="ARBA" id="ARBA00022801"/>
    </source>
</evidence>
<evidence type="ECO:0008006" key="13">
    <source>
        <dbReference type="Google" id="ProtNLM"/>
    </source>
</evidence>
<dbReference type="GO" id="GO:0044027">
    <property type="term" value="P:negative regulation of gene expression via chromosomal CpG island methylation"/>
    <property type="evidence" value="ECO:0007669"/>
    <property type="project" value="TreeGrafter"/>
</dbReference>
<keyword evidence="5" id="KW-0347">Helicase</keyword>
<evidence type="ECO:0000259" key="9">
    <source>
        <dbReference type="PROSITE" id="PS51192"/>
    </source>
</evidence>
<evidence type="ECO:0000256" key="1">
    <source>
        <dbReference type="ARBA" id="ARBA00004123"/>
    </source>
</evidence>
<evidence type="ECO:0000256" key="8">
    <source>
        <dbReference type="ARBA" id="ARBA00023242"/>
    </source>
</evidence>
<dbReference type="SMART" id="SM00490">
    <property type="entry name" value="HELICc"/>
    <property type="match status" value="1"/>
</dbReference>
<evidence type="ECO:0000259" key="10">
    <source>
        <dbReference type="PROSITE" id="PS51194"/>
    </source>
</evidence>
<sequence>ELKKESLLKSVEQEMETDITSPNNIKFISETEWEQVGKGSVTSVNNNVDKLNLENVDNADKDQDIELEIERRRKLRKKQRLEAKRLAEEESLRKRKEKALKGMKYLLGLSEKYSAFFKEKVFSEAGNSKKAKGTKPLQERNKLQPTLRDMKEVVNVDNRKSGGKKYADISKHLKYFEGGTLRPYQIDGVTWMTVLYENGLNGILADEMGLGKTIQVIALICHLLERNTSGPYVIVAPLSTLPNWEAEFRRFAPKVPVVVFHGHQLERISQYKQIKKKYTLGDMQTRPVVLTSYQMPLMEEHFLRQFEWQYIIIDEGHRIKNHESKLSKVLRSFNSANRLLLTGTPLQNNITELWALLNFLLPHIFNNMDTFAALLMVEDVQDENKLLEEEQKNNLISTIHKVLTPFMLRRLKKDVLNDMVPKKEVNIYCPLSPLQRDLYSYVINKNIAKLRGESEQSEKQVNGILDQPRTKRKCTYRRQNYVETEDDDFSDYEDYVIAKEEQETGQKLDKKLYPFITRLTMQNPMIMFKKIVNHPFLVHFPLDPSKKTKQLLVNEEIITSSGKMMVLDKLLPKLKKRGHKVLIFSTLVMTLDFIEEYMIMRNHNYRRLDGQHSLAERGKNISDFNNDPDILAFLISTRAGGLGLNLTGADTVIFFDRDWNPQVDIQAQDRCHRIGQTKPVVVYTLITKNTIDDRIISCGQQKRLLEKIVIKDGKFKMLNDADKNKVENELKELQDLLNNENQSQDGHDFSGRHLDMLLNRSDLFKLMKEKQKNT</sequence>
<dbReference type="Gene3D" id="3.40.50.300">
    <property type="entry name" value="P-loop containing nucleotide triphosphate hydrolases"/>
    <property type="match status" value="1"/>
</dbReference>
<evidence type="ECO:0000256" key="6">
    <source>
        <dbReference type="ARBA" id="ARBA00022840"/>
    </source>
</evidence>
<dbReference type="GO" id="GO:0005634">
    <property type="term" value="C:nucleus"/>
    <property type="evidence" value="ECO:0007669"/>
    <property type="project" value="UniProtKB-SubCell"/>
</dbReference>
<dbReference type="InterPro" id="IPR049730">
    <property type="entry name" value="SNF2/RAD54-like_C"/>
</dbReference>
<dbReference type="Pfam" id="PF00176">
    <property type="entry name" value="SNF2-rel_dom"/>
    <property type="match status" value="1"/>
</dbReference>
<evidence type="ECO:0000313" key="11">
    <source>
        <dbReference type="EMBL" id="KAJ8961430.1"/>
    </source>
</evidence>
<dbReference type="AlphaFoldDB" id="A0AAV8ZAX7"/>
<feature type="domain" description="Helicase ATP-binding" evidence="9">
    <location>
        <begin position="193"/>
        <end position="363"/>
    </location>
</feature>
<dbReference type="InterPro" id="IPR001650">
    <property type="entry name" value="Helicase_C-like"/>
</dbReference>
<organism evidence="11 12">
    <name type="scientific">Aromia moschata</name>
    <dbReference type="NCBI Taxonomy" id="1265417"/>
    <lineage>
        <taxon>Eukaryota</taxon>
        <taxon>Metazoa</taxon>
        <taxon>Ecdysozoa</taxon>
        <taxon>Arthropoda</taxon>
        <taxon>Hexapoda</taxon>
        <taxon>Insecta</taxon>
        <taxon>Pterygota</taxon>
        <taxon>Neoptera</taxon>
        <taxon>Endopterygota</taxon>
        <taxon>Coleoptera</taxon>
        <taxon>Polyphaga</taxon>
        <taxon>Cucujiformia</taxon>
        <taxon>Chrysomeloidea</taxon>
        <taxon>Cerambycidae</taxon>
        <taxon>Cerambycinae</taxon>
        <taxon>Callichromatini</taxon>
        <taxon>Aromia</taxon>
    </lineage>
</organism>
<name>A0AAV8ZAX7_9CUCU</name>
<comment type="similarity">
    <text evidence="2">Belongs to the SNF2/RAD54 helicase family.</text>
</comment>
<dbReference type="PROSITE" id="PS51192">
    <property type="entry name" value="HELICASE_ATP_BIND_1"/>
    <property type="match status" value="1"/>
</dbReference>
<protein>
    <recommendedName>
        <fullName evidence="13">Lymphoid-specific helicase</fullName>
    </recommendedName>
</protein>
<dbReference type="GO" id="GO:0004386">
    <property type="term" value="F:helicase activity"/>
    <property type="evidence" value="ECO:0007669"/>
    <property type="project" value="UniProtKB-KW"/>
</dbReference>
<dbReference type="PROSITE" id="PS51194">
    <property type="entry name" value="HELICASE_CTER"/>
    <property type="match status" value="1"/>
</dbReference>
<dbReference type="Proteomes" id="UP001162162">
    <property type="component" value="Unassembled WGS sequence"/>
</dbReference>
<dbReference type="GO" id="GO:0005721">
    <property type="term" value="C:pericentric heterochromatin"/>
    <property type="evidence" value="ECO:0007669"/>
    <property type="project" value="TreeGrafter"/>
</dbReference>
<dbReference type="GO" id="GO:0006346">
    <property type="term" value="P:DNA methylation-dependent constitutive heterochromatin formation"/>
    <property type="evidence" value="ECO:0007669"/>
    <property type="project" value="TreeGrafter"/>
</dbReference>
<dbReference type="EMBL" id="JAPWTK010000005">
    <property type="protein sequence ID" value="KAJ8961430.1"/>
    <property type="molecule type" value="Genomic_DNA"/>
</dbReference>
<comment type="caution">
    <text evidence="11">The sequence shown here is derived from an EMBL/GenBank/DDBJ whole genome shotgun (WGS) entry which is preliminary data.</text>
</comment>
<accession>A0AAV8ZAX7</accession>
<dbReference type="InterPro" id="IPR000330">
    <property type="entry name" value="SNF2_N"/>
</dbReference>
<keyword evidence="8" id="KW-0539">Nucleus</keyword>
<comment type="subcellular location">
    <subcellularLocation>
        <location evidence="1">Nucleus</location>
    </subcellularLocation>
</comment>
<evidence type="ECO:0000313" key="12">
    <source>
        <dbReference type="Proteomes" id="UP001162162"/>
    </source>
</evidence>
<proteinExistence type="inferred from homology"/>
<dbReference type="GO" id="GO:0003682">
    <property type="term" value="F:chromatin binding"/>
    <property type="evidence" value="ECO:0007669"/>
    <property type="project" value="TreeGrafter"/>
</dbReference>
<keyword evidence="7" id="KW-0175">Coiled coil</keyword>
<evidence type="ECO:0000256" key="2">
    <source>
        <dbReference type="ARBA" id="ARBA00007025"/>
    </source>
</evidence>
<dbReference type="GO" id="GO:0031508">
    <property type="term" value="P:pericentric heterochromatin formation"/>
    <property type="evidence" value="ECO:0007669"/>
    <property type="project" value="TreeGrafter"/>
</dbReference>
<dbReference type="InterPro" id="IPR027417">
    <property type="entry name" value="P-loop_NTPase"/>
</dbReference>
<evidence type="ECO:0000256" key="3">
    <source>
        <dbReference type="ARBA" id="ARBA00022741"/>
    </source>
</evidence>
<keyword evidence="12" id="KW-1185">Reference proteome</keyword>
<dbReference type="SMART" id="SM00487">
    <property type="entry name" value="DEXDc"/>
    <property type="match status" value="1"/>
</dbReference>
<dbReference type="SUPFAM" id="SSF52540">
    <property type="entry name" value="P-loop containing nucleoside triphosphate hydrolases"/>
    <property type="match status" value="2"/>
</dbReference>
<reference evidence="11" key="1">
    <citation type="journal article" date="2023" name="Insect Mol. Biol.">
        <title>Genome sequencing provides insights into the evolution of gene families encoding plant cell wall-degrading enzymes in longhorned beetles.</title>
        <authorList>
            <person name="Shin N.R."/>
            <person name="Okamura Y."/>
            <person name="Kirsch R."/>
            <person name="Pauchet Y."/>
        </authorList>
    </citation>
    <scope>NUCLEOTIDE SEQUENCE</scope>
    <source>
        <strain evidence="11">AMC_N1</strain>
    </source>
</reference>
<dbReference type="FunFam" id="3.40.50.10810:FF:000015">
    <property type="entry name" value="lymphoid-specific helicase isoform X1"/>
    <property type="match status" value="1"/>
</dbReference>
<dbReference type="PANTHER" id="PTHR47161">
    <property type="entry name" value="LYMPHOID-SPECIFIC HELICASE"/>
    <property type="match status" value="1"/>
</dbReference>
<feature type="non-terminal residue" evidence="11">
    <location>
        <position position="1"/>
    </location>
</feature>
<dbReference type="GO" id="GO:0005524">
    <property type="term" value="F:ATP binding"/>
    <property type="evidence" value="ECO:0007669"/>
    <property type="project" value="UniProtKB-KW"/>
</dbReference>
<dbReference type="Pfam" id="PF00271">
    <property type="entry name" value="Helicase_C"/>
    <property type="match status" value="1"/>
</dbReference>
<dbReference type="InterPro" id="IPR014001">
    <property type="entry name" value="Helicase_ATP-bd"/>
</dbReference>
<dbReference type="InterPro" id="IPR038718">
    <property type="entry name" value="SNF2-like_sf"/>
</dbReference>
<dbReference type="Gene3D" id="3.40.50.10810">
    <property type="entry name" value="Tandem AAA-ATPase domain"/>
    <property type="match status" value="1"/>
</dbReference>
<dbReference type="GO" id="GO:0016787">
    <property type="term" value="F:hydrolase activity"/>
    <property type="evidence" value="ECO:0007669"/>
    <property type="project" value="UniProtKB-KW"/>
</dbReference>
<keyword evidence="3" id="KW-0547">Nucleotide-binding</keyword>
<evidence type="ECO:0000256" key="7">
    <source>
        <dbReference type="ARBA" id="ARBA00023054"/>
    </source>
</evidence>
<keyword evidence="6" id="KW-0067">ATP-binding</keyword>
<dbReference type="CDD" id="cd18793">
    <property type="entry name" value="SF2_C_SNF"/>
    <property type="match status" value="1"/>
</dbReference>